<dbReference type="GO" id="GO:0005886">
    <property type="term" value="C:plasma membrane"/>
    <property type="evidence" value="ECO:0007669"/>
    <property type="project" value="UniProtKB-SubCell"/>
</dbReference>
<organism evidence="9 10">
    <name type="scientific">Tropilaelaps mercedesae</name>
    <dbReference type="NCBI Taxonomy" id="418985"/>
    <lineage>
        <taxon>Eukaryota</taxon>
        <taxon>Metazoa</taxon>
        <taxon>Ecdysozoa</taxon>
        <taxon>Arthropoda</taxon>
        <taxon>Chelicerata</taxon>
        <taxon>Arachnida</taxon>
        <taxon>Acari</taxon>
        <taxon>Parasitiformes</taxon>
        <taxon>Mesostigmata</taxon>
        <taxon>Gamasina</taxon>
        <taxon>Dermanyssoidea</taxon>
        <taxon>Laelapidae</taxon>
        <taxon>Tropilaelaps</taxon>
    </lineage>
</organism>
<evidence type="ECO:0000256" key="1">
    <source>
        <dbReference type="ARBA" id="ARBA00005131"/>
    </source>
</evidence>
<keyword evidence="9" id="KW-0418">Kinase</keyword>
<evidence type="ECO:0000313" key="9">
    <source>
        <dbReference type="EMBL" id="OQR77192.1"/>
    </source>
</evidence>
<sequence length="883" mass="99706">VLADEPQKCDAVLRSMLPRESNSKEVDAAELSIIGFPAFAVSEQELVDKTRDTIVEKLQGKYGCKRFLRDGYKTAREDSNRLYYEPWELSMFEDIECEWPLFFCYLVINAFFINDRVTADSYLKQLNAILVKDENGLTLIPEMYAVAEKNIDDEKRSPHTQPRHAVGTAPFIWAQSLYVIAGLLMEGLIAPGELDPLNRRFSTNKKPEIVVQVTILAEDQETKNALLPHMPSVQSIQEASPVQVRSARVLSKIYSCLGLNDKMELKGRLSTDVGLLSTSKLYTMDGKVYAFLPQNLDVEKFHLVNDIDLFLSTMRSDIAVLKSSWNMLGRPTIITMIRSSQLDNGKVPSPLRLAFKKLLSGYINGTRVTVGTISDFLNTSCLSNLSFLEGQELKPELRDYLDKEYRRTYLNYPGVIVPQPQSMHRSRRTGVAGIISRSRSVVGDPADIHPTLVNTEVGSISSRVDVTEMLRQLGETKDLDEQGDILHFLATNKGLSWDTGLGQSHSVVTVKDLFQRFYYEACKARKWGLVRHFAASLGKRVEDLAKSLTDLLVRQKQVTVGMPPANEHTLTRPLSTKEFRIIIERAHPGDQSTAMLTQELIVYLAMFMNTEPQLFDEMIRLRIGLIIQVMCSELERSLICSTQDAADALLSLSPFDMQNLLKNILSGREFSLKSMGPGSLSLSSKYFSRWGAKIINEKEDDDDVKRGQWLRRRRLDGALNRVPSDFYQLIWKVLQRCEAISLDNNNCISNSLTKEMTPGELKFALRVEALLNHIPQPEYRQMLVEALMILSVTCEQDMLLSKYIRVDTIVQTAHDLFLADQLQYKGNSTLCCLQFAKVGDQTNAQSCNKIAGLCEHFLDSAPSGSFGTMSYLLRSIATLYIQR</sequence>
<dbReference type="STRING" id="418985.A0A1V9XUT7"/>
<dbReference type="GO" id="GO:0005964">
    <property type="term" value="C:phosphorylase kinase complex"/>
    <property type="evidence" value="ECO:0007669"/>
    <property type="project" value="TreeGrafter"/>
</dbReference>
<evidence type="ECO:0000259" key="8">
    <source>
        <dbReference type="Pfam" id="PF19292"/>
    </source>
</evidence>
<dbReference type="GO" id="GO:0016301">
    <property type="term" value="F:kinase activity"/>
    <property type="evidence" value="ECO:0007669"/>
    <property type="project" value="UniProtKB-KW"/>
</dbReference>
<keyword evidence="6" id="KW-1003">Cell membrane</keyword>
<dbReference type="InParanoid" id="A0A1V9XUT7"/>
<name>A0A1V9XUT7_9ACAR</name>
<keyword evidence="6" id="KW-0472">Membrane</keyword>
<dbReference type="InterPro" id="IPR008734">
    <property type="entry name" value="PHK_A/B_su"/>
</dbReference>
<dbReference type="InterPro" id="IPR011613">
    <property type="entry name" value="GH15-like"/>
</dbReference>
<feature type="domain" description="GH15-like" evidence="7">
    <location>
        <begin position="43"/>
        <end position="624"/>
    </location>
</feature>
<feature type="domain" description="Phosphorylase b kinase regulatory subunit alpha/beta C-terminal" evidence="8">
    <location>
        <begin position="640"/>
        <end position="816"/>
    </location>
</feature>
<keyword evidence="5 6" id="KW-0119">Carbohydrate metabolism</keyword>
<evidence type="ECO:0000313" key="10">
    <source>
        <dbReference type="Proteomes" id="UP000192247"/>
    </source>
</evidence>
<dbReference type="InterPro" id="IPR045583">
    <property type="entry name" value="KPBA/B_C"/>
</dbReference>
<dbReference type="Pfam" id="PF19292">
    <property type="entry name" value="KPBB_C"/>
    <property type="match status" value="1"/>
</dbReference>
<dbReference type="SUPFAM" id="SSF48208">
    <property type="entry name" value="Six-hairpin glycosidases"/>
    <property type="match status" value="1"/>
</dbReference>
<proteinExistence type="inferred from homology"/>
<dbReference type="GO" id="GO:0005516">
    <property type="term" value="F:calmodulin binding"/>
    <property type="evidence" value="ECO:0007669"/>
    <property type="project" value="UniProtKB-KW"/>
</dbReference>
<comment type="function">
    <text evidence="6">Phosphorylase b kinase catalyzes the phosphorylation of serine in certain substrates, including troponin I.</text>
</comment>
<comment type="similarity">
    <text evidence="2 6">Belongs to the phosphorylase b kinase regulatory chain family.</text>
</comment>
<dbReference type="AlphaFoldDB" id="A0A1V9XUT7"/>
<reference evidence="9" key="1">
    <citation type="journal article" date="2017" name="Gigascience">
        <title>Draft genome of the honey bee ectoparasitic mite, Tropilaelaps mercedesae, is shaped by the parasitic life history.</title>
        <authorList>
            <person name="Dong X."/>
            <person name="Armstrong S.D."/>
            <person name="Xia D."/>
            <person name="Makepeace B.L."/>
            <person name="Darby A.C."/>
            <person name="Kadowaki T."/>
        </authorList>
    </citation>
    <scope>NUCLEOTIDE SEQUENCE [LARGE SCALE GENOMIC DNA]</scope>
    <source>
        <strain evidence="9">Wuxi-XJTLU</strain>
    </source>
</reference>
<keyword evidence="3 6" id="KW-0321">Glycogen metabolism</keyword>
<protein>
    <recommendedName>
        <fullName evidence="6">Phosphorylase b kinase regulatory subunit</fullName>
    </recommendedName>
</protein>
<dbReference type="GO" id="GO:0005977">
    <property type="term" value="P:glycogen metabolic process"/>
    <property type="evidence" value="ECO:0007669"/>
    <property type="project" value="UniProtKB-UniPathway"/>
</dbReference>
<evidence type="ECO:0000259" key="7">
    <source>
        <dbReference type="Pfam" id="PF00723"/>
    </source>
</evidence>
<keyword evidence="10" id="KW-1185">Reference proteome</keyword>
<keyword evidence="6" id="KW-0449">Lipoprotein</keyword>
<keyword evidence="4 6" id="KW-0112">Calmodulin-binding</keyword>
<dbReference type="Proteomes" id="UP000192247">
    <property type="component" value="Unassembled WGS sequence"/>
</dbReference>
<dbReference type="FunCoup" id="A0A1V9XUT7">
    <property type="interactions" value="146"/>
</dbReference>
<comment type="subcellular location">
    <subcellularLocation>
        <location evidence="6">Cell membrane</location>
        <topology evidence="6">Lipid-anchor</topology>
        <orientation evidence="6">Cytoplasmic side</orientation>
    </subcellularLocation>
</comment>
<evidence type="ECO:0000256" key="2">
    <source>
        <dbReference type="ARBA" id="ARBA00007128"/>
    </source>
</evidence>
<dbReference type="UniPathway" id="UPA00163"/>
<comment type="pathway">
    <text evidence="1 6">Glycan biosynthesis; glycogen metabolism.</text>
</comment>
<evidence type="ECO:0000256" key="3">
    <source>
        <dbReference type="ARBA" id="ARBA00022600"/>
    </source>
</evidence>
<dbReference type="PANTHER" id="PTHR10749">
    <property type="entry name" value="PHOSPHORYLASE B KINASE REGULATORY SUBUNIT"/>
    <property type="match status" value="1"/>
</dbReference>
<keyword evidence="6" id="KW-0636">Prenylation</keyword>
<dbReference type="InterPro" id="IPR008928">
    <property type="entry name" value="6-hairpin_glycosidase_sf"/>
</dbReference>
<gene>
    <name evidence="9" type="ORF">BIW11_07273</name>
</gene>
<evidence type="ECO:0000256" key="5">
    <source>
        <dbReference type="ARBA" id="ARBA00023277"/>
    </source>
</evidence>
<feature type="non-terminal residue" evidence="9">
    <location>
        <position position="1"/>
    </location>
</feature>
<dbReference type="EMBL" id="MNPL01003845">
    <property type="protein sequence ID" value="OQR77192.1"/>
    <property type="molecule type" value="Genomic_DNA"/>
</dbReference>
<dbReference type="PANTHER" id="PTHR10749:SF7">
    <property type="entry name" value="PHOSPHORYLASE B KINASE REGULATORY SUBUNIT ALPHA-RELATED"/>
    <property type="match status" value="1"/>
</dbReference>
<evidence type="ECO:0000256" key="4">
    <source>
        <dbReference type="ARBA" id="ARBA00022860"/>
    </source>
</evidence>
<accession>A0A1V9XUT7</accession>
<dbReference type="Pfam" id="PF00723">
    <property type="entry name" value="Glyco_hydro_15"/>
    <property type="match status" value="1"/>
</dbReference>
<dbReference type="OrthoDB" id="5971574at2759"/>
<evidence type="ECO:0000256" key="6">
    <source>
        <dbReference type="RuleBase" id="RU364123"/>
    </source>
</evidence>
<keyword evidence="9" id="KW-0808">Transferase</keyword>
<comment type="caution">
    <text evidence="9">The sequence shown here is derived from an EMBL/GenBank/DDBJ whole genome shotgun (WGS) entry which is preliminary data.</text>
</comment>